<dbReference type="InterPro" id="IPR000836">
    <property type="entry name" value="PRTase_dom"/>
</dbReference>
<dbReference type="Gene3D" id="3.30.1310.20">
    <property type="entry name" value="PRTase-like"/>
    <property type="match status" value="1"/>
</dbReference>
<dbReference type="Gene3D" id="3.40.50.2020">
    <property type="match status" value="1"/>
</dbReference>
<comment type="caution">
    <text evidence="2">The sequence shown here is derived from an EMBL/GenBank/DDBJ whole genome shotgun (WGS) entry which is preliminary data.</text>
</comment>
<keyword evidence="2" id="KW-0328">Glycosyltransferase</keyword>
<dbReference type="GO" id="GO:0016757">
    <property type="term" value="F:glycosyltransferase activity"/>
    <property type="evidence" value="ECO:0007669"/>
    <property type="project" value="UniProtKB-KW"/>
</dbReference>
<reference evidence="3" key="1">
    <citation type="journal article" date="2019" name="Int. J. Syst. Evol. Microbiol.">
        <title>The Global Catalogue of Microorganisms (GCM) 10K type strain sequencing project: providing services to taxonomists for standard genome sequencing and annotation.</title>
        <authorList>
            <consortium name="The Broad Institute Genomics Platform"/>
            <consortium name="The Broad Institute Genome Sequencing Center for Infectious Disease"/>
            <person name="Wu L."/>
            <person name="Ma J."/>
        </authorList>
    </citation>
    <scope>NUCLEOTIDE SEQUENCE [LARGE SCALE GENOMIC DNA]</scope>
    <source>
        <strain evidence="3">CGMCC 4.7241</strain>
    </source>
</reference>
<evidence type="ECO:0000313" key="2">
    <source>
        <dbReference type="EMBL" id="MFC3766805.1"/>
    </source>
</evidence>
<feature type="domain" description="Phosphoribosyltransferase" evidence="1">
    <location>
        <begin position="55"/>
        <end position="180"/>
    </location>
</feature>
<evidence type="ECO:0000313" key="3">
    <source>
        <dbReference type="Proteomes" id="UP001595699"/>
    </source>
</evidence>
<keyword evidence="2" id="KW-0808">Transferase</keyword>
<dbReference type="Proteomes" id="UP001595699">
    <property type="component" value="Unassembled WGS sequence"/>
</dbReference>
<evidence type="ECO:0000259" key="1">
    <source>
        <dbReference type="Pfam" id="PF00156"/>
    </source>
</evidence>
<accession>A0ABV7YN50</accession>
<gene>
    <name evidence="2" type="ORF">ACFOUW_38675</name>
</gene>
<proteinExistence type="predicted"/>
<dbReference type="CDD" id="cd06223">
    <property type="entry name" value="PRTases_typeI"/>
    <property type="match status" value="1"/>
</dbReference>
<protein>
    <submittedName>
        <fullName evidence="2">Phosphoribosyltransferase</fullName>
    </submittedName>
</protein>
<organism evidence="2 3">
    <name type="scientific">Tenggerimyces flavus</name>
    <dbReference type="NCBI Taxonomy" id="1708749"/>
    <lineage>
        <taxon>Bacteria</taxon>
        <taxon>Bacillati</taxon>
        <taxon>Actinomycetota</taxon>
        <taxon>Actinomycetes</taxon>
        <taxon>Propionibacteriales</taxon>
        <taxon>Nocardioidaceae</taxon>
        <taxon>Tenggerimyces</taxon>
    </lineage>
</organism>
<keyword evidence="3" id="KW-1185">Reference proteome</keyword>
<dbReference type="SUPFAM" id="SSF53271">
    <property type="entry name" value="PRTase-like"/>
    <property type="match status" value="1"/>
</dbReference>
<dbReference type="InterPro" id="IPR029057">
    <property type="entry name" value="PRTase-like"/>
</dbReference>
<sequence>MTARGYADRFEAGRTLAGSLRAYAGRGDVTVLGLPRGGVPVAYAVADELDVALDVFCVRKLGVPWHRELAMGAVAAGGIRVLNEDVLKRVRVDPDEVDAVVVEESAELVRREHAYRGDRPPLDVRGRVVILVDDGLATGATARAGLAAVRQLRPSRLVLAVPVAPREALAACAKLADEVICPLMPDPFDAVGRWYEDFSPTTDDEVRTLLARRAPKQ</sequence>
<name>A0ABV7YN50_9ACTN</name>
<dbReference type="EMBL" id="JBHRZH010000061">
    <property type="protein sequence ID" value="MFC3766805.1"/>
    <property type="molecule type" value="Genomic_DNA"/>
</dbReference>
<dbReference type="RefSeq" id="WP_205116272.1">
    <property type="nucleotide sequence ID" value="NZ_JAFBCM010000001.1"/>
</dbReference>
<dbReference type="Pfam" id="PF00156">
    <property type="entry name" value="Pribosyltran"/>
    <property type="match status" value="1"/>
</dbReference>